<keyword evidence="1" id="KW-0436">Ligase</keyword>
<dbReference type="PROSITE" id="PS51987">
    <property type="entry name" value="GS_CATALYTIC"/>
    <property type="match status" value="1"/>
</dbReference>
<dbReference type="Proteomes" id="UP000013190">
    <property type="component" value="Unassembled WGS sequence"/>
</dbReference>
<dbReference type="PANTHER" id="PTHR43785:SF12">
    <property type="entry name" value="TYPE-1 GLUTAMINE SYNTHETASE 2"/>
    <property type="match status" value="1"/>
</dbReference>
<gene>
    <name evidence="5" type="ORF">F992_03211</name>
</gene>
<dbReference type="InterPro" id="IPR014746">
    <property type="entry name" value="Gln_synth/guanido_kin_cat_dom"/>
</dbReference>
<dbReference type="RefSeq" id="WP_004664562.1">
    <property type="nucleotide sequence ID" value="NZ_BMDV01000004.1"/>
</dbReference>
<evidence type="ECO:0000313" key="6">
    <source>
        <dbReference type="Proteomes" id="UP000013190"/>
    </source>
</evidence>
<evidence type="ECO:0000256" key="1">
    <source>
        <dbReference type="ARBA" id="ARBA00022598"/>
    </source>
</evidence>
<dbReference type="Gene3D" id="3.30.590.10">
    <property type="entry name" value="Glutamine synthetase/guanido kinase, catalytic domain"/>
    <property type="match status" value="1"/>
</dbReference>
<dbReference type="GeneID" id="92836553"/>
<feature type="domain" description="GS catalytic" evidence="4">
    <location>
        <begin position="149"/>
        <end position="471"/>
    </location>
</feature>
<dbReference type="PANTHER" id="PTHR43785">
    <property type="entry name" value="GAMMA-GLUTAMYLPUTRESCINE SYNTHETASE"/>
    <property type="match status" value="1"/>
</dbReference>
<keyword evidence="6" id="KW-1185">Reference proteome</keyword>
<dbReference type="InterPro" id="IPR008146">
    <property type="entry name" value="Gln_synth_cat_dom"/>
</dbReference>
<evidence type="ECO:0000256" key="2">
    <source>
        <dbReference type="PROSITE-ProRule" id="PRU01331"/>
    </source>
</evidence>
<reference evidence="6" key="1">
    <citation type="submission" date="2013-02" db="EMBL/GenBank/DDBJ databases">
        <title>The Genome Sequence of Acinetobacter sp. NIPH 236.</title>
        <authorList>
            <consortium name="The Broad Institute Genome Sequencing Platform"/>
            <consortium name="The Broad Institute Genome Sequencing Center for Infectious Disease"/>
            <person name="Cerqueira G."/>
            <person name="Feldgarden M."/>
            <person name="Courvalin P."/>
            <person name="Perichon B."/>
            <person name="Grillot-Courvalin C."/>
            <person name="Clermont D."/>
            <person name="Rocha E."/>
            <person name="Yoon E.-J."/>
            <person name="Nemec A."/>
            <person name="Walker B."/>
            <person name="Young S.K."/>
            <person name="Zeng Q."/>
            <person name="Gargeya S."/>
            <person name="Fitzgerald M."/>
            <person name="Haas B."/>
            <person name="Abouelleil A."/>
            <person name="Alvarado L."/>
            <person name="Arachchi H.M."/>
            <person name="Berlin A.M."/>
            <person name="Chapman S.B."/>
            <person name="Dewar J."/>
            <person name="Goldberg J."/>
            <person name="Griggs A."/>
            <person name="Gujja S."/>
            <person name="Hansen M."/>
            <person name="Howarth C."/>
            <person name="Imamovic A."/>
            <person name="Larimer J."/>
            <person name="McCowan C."/>
            <person name="Murphy C."/>
            <person name="Neiman D."/>
            <person name="Pearson M."/>
            <person name="Priest M."/>
            <person name="Roberts A."/>
            <person name="Saif S."/>
            <person name="Shea T."/>
            <person name="Sisk P."/>
            <person name="Sykes S."/>
            <person name="Wortman J."/>
            <person name="Nusbaum C."/>
            <person name="Birren B."/>
        </authorList>
    </citation>
    <scope>NUCLEOTIDE SEQUENCE [LARGE SCALE GENOMIC DNA]</scope>
    <source>
        <strain evidence="6">NIPH 236</strain>
    </source>
</reference>
<comment type="similarity">
    <text evidence="2 3">Belongs to the glutamine synthetase family.</text>
</comment>
<evidence type="ECO:0000313" key="5">
    <source>
        <dbReference type="EMBL" id="ENU25474.1"/>
    </source>
</evidence>
<accession>A0ABN0JK70</accession>
<reference evidence="5 6" key="2">
    <citation type="journal article" date="2016" name="Int. J. Syst. Evol. Microbiol.">
        <title>Taxonomy of haemolytic and/or proteolytic strains of the genus Acinetobacter with the proposal of Acinetobacter courvalinii sp. nov. (genomic species 14 sensu Bouvet &amp; Jeanjean), Acinetobacter dispersus sp. nov. (genomic species 17), Acinetobacter modestus sp. nov., Acinetobacter proteolyticus sp. nov. and Acinetobacter vivianii sp. nov.</title>
        <authorList>
            <person name="Nemec A."/>
            <person name="Radolfova-Krizova L."/>
            <person name="Maixnerova M."/>
            <person name="Vrestiakova E."/>
            <person name="Jezek P."/>
            <person name="Sedo O."/>
        </authorList>
    </citation>
    <scope>NUCLEOTIDE SEQUENCE [LARGE SCALE GENOMIC DNA]</scope>
    <source>
        <strain evidence="5 6">NIPH 236</strain>
    </source>
</reference>
<dbReference type="EMBL" id="APOJ01000032">
    <property type="protein sequence ID" value="ENU25474.1"/>
    <property type="molecule type" value="Genomic_DNA"/>
</dbReference>
<evidence type="ECO:0000256" key="3">
    <source>
        <dbReference type="RuleBase" id="RU000384"/>
    </source>
</evidence>
<sequence length="471" mass="54095">MNAVFVELNQLLNLNNAINQSNEQKSKNILFDKGLFLEEVDHYLEKYPNTQHIDIYLYDLNGHLRGKRIDVKCLTQLVKACYLPLSIYAMSLNGNVIEETRLGKFIGEPDHLCQPILGSLQPCAIEPETNAQLLLTMKDDRHQECLIEPRNILKRILQQLHEKNYHPCIAAEIEFYLQPLSGEQEVQELITQCFDIHLSDTHQQILDEIEAIAKLQNIIITGIISEASSGQYEFNLQHTCNLLKLCDQIMLLKRTIKQIAHKHGFRANFLAKPDLLKAGSGMHFHMSLLDQDQNNIFSPRKDGLSQDLLKVISGLLWLMPSSMAILAPNLNSFRRFKKGHHVPLEASWGLNNRNVAIRIPCSDQENQRLEYRMAGADCNPYLTIAIILIGTLYGLTHQLEVPKQINQLTFKSKHYFLLPIEQIEALKLFKNNKILAEYLGKEFMELWCTVKQAEHQSVHSQITSIEKSWDI</sequence>
<proteinExistence type="inferred from homology"/>
<dbReference type="Pfam" id="PF00120">
    <property type="entry name" value="Gln-synt_C"/>
    <property type="match status" value="1"/>
</dbReference>
<name>A0ABN0JK70_9GAMM</name>
<dbReference type="SUPFAM" id="SSF55931">
    <property type="entry name" value="Glutamine synthetase/guanido kinase"/>
    <property type="match status" value="1"/>
</dbReference>
<comment type="caution">
    <text evidence="5">The sequence shown here is derived from an EMBL/GenBank/DDBJ whole genome shotgun (WGS) entry which is preliminary data.</text>
</comment>
<evidence type="ECO:0000259" key="4">
    <source>
        <dbReference type="PROSITE" id="PS51987"/>
    </source>
</evidence>
<organism evidence="5 6">
    <name type="scientific">Acinetobacter modestus</name>
    <dbReference type="NCBI Taxonomy" id="1776740"/>
    <lineage>
        <taxon>Bacteria</taxon>
        <taxon>Pseudomonadati</taxon>
        <taxon>Pseudomonadota</taxon>
        <taxon>Gammaproteobacteria</taxon>
        <taxon>Moraxellales</taxon>
        <taxon>Moraxellaceae</taxon>
        <taxon>Acinetobacter</taxon>
    </lineage>
</organism>
<protein>
    <recommendedName>
        <fullName evidence="4">GS catalytic domain-containing protein</fullName>
    </recommendedName>
</protein>
<dbReference type="SMART" id="SM01230">
    <property type="entry name" value="Gln-synt_C"/>
    <property type="match status" value="1"/>
</dbReference>